<organism evidence="1 2">
    <name type="scientific">Zarea fungicola</name>
    <dbReference type="NCBI Taxonomy" id="93591"/>
    <lineage>
        <taxon>Eukaryota</taxon>
        <taxon>Fungi</taxon>
        <taxon>Dikarya</taxon>
        <taxon>Ascomycota</taxon>
        <taxon>Pezizomycotina</taxon>
        <taxon>Sordariomycetes</taxon>
        <taxon>Hypocreomycetidae</taxon>
        <taxon>Hypocreales</taxon>
        <taxon>Cordycipitaceae</taxon>
        <taxon>Zarea</taxon>
    </lineage>
</organism>
<evidence type="ECO:0000313" key="2">
    <source>
        <dbReference type="Proteomes" id="UP001143910"/>
    </source>
</evidence>
<dbReference type="Proteomes" id="UP001143910">
    <property type="component" value="Unassembled WGS sequence"/>
</dbReference>
<reference evidence="1" key="1">
    <citation type="submission" date="2022-08" db="EMBL/GenBank/DDBJ databases">
        <title>Genome Sequence of Lecanicillium fungicola.</title>
        <authorList>
            <person name="Buettner E."/>
        </authorList>
    </citation>
    <scope>NUCLEOTIDE SEQUENCE</scope>
    <source>
        <strain evidence="1">Babe33</strain>
    </source>
</reference>
<dbReference type="EMBL" id="JANJQO010001277">
    <property type="protein sequence ID" value="KAJ2971758.1"/>
    <property type="molecule type" value="Genomic_DNA"/>
</dbReference>
<protein>
    <submittedName>
        <fullName evidence="1">Uncharacterized protein</fullName>
    </submittedName>
</protein>
<keyword evidence="2" id="KW-1185">Reference proteome</keyword>
<proteinExistence type="predicted"/>
<evidence type="ECO:0000313" key="1">
    <source>
        <dbReference type="EMBL" id="KAJ2971758.1"/>
    </source>
</evidence>
<accession>A0ACC1MYE7</accession>
<name>A0ACC1MYE7_9HYPO</name>
<comment type="caution">
    <text evidence="1">The sequence shown here is derived from an EMBL/GenBank/DDBJ whole genome shotgun (WGS) entry which is preliminary data.</text>
</comment>
<gene>
    <name evidence="1" type="ORF">NQ176_g7537</name>
</gene>
<sequence>MASKPTLVFVPGAWHRPETWDKVIAEVAAKGFKGVAVTLPSTQGNPAATFGDDVKATQDIIRRETDSGNNVVIVEHSYGGQVGNSAVKGFSRKSEGRANAKANVIGIVMMATGFTVTGMAFLDAMGGQPPPSWVINTETGFADIVVDKRDMLYHDLPEEEGKEWVAKLTQHALPSLLSGGEFAYSGWEDVPTWYLKTLEDHALPVELQEYTIKVAREAGADVTDRGIATSHSPMLSRPKEVGDFITEAVEYFVSKLD</sequence>